<evidence type="ECO:0000256" key="5">
    <source>
        <dbReference type="ARBA" id="ARBA00022840"/>
    </source>
</evidence>
<dbReference type="CDD" id="cd01167">
    <property type="entry name" value="bac_FRK"/>
    <property type="match status" value="1"/>
</dbReference>
<dbReference type="GO" id="GO:0016301">
    <property type="term" value="F:kinase activity"/>
    <property type="evidence" value="ECO:0007669"/>
    <property type="project" value="UniProtKB-KW"/>
</dbReference>
<organism evidence="8 9">
    <name type="scientific">Pseudonocardia aurantiaca</name>
    <dbReference type="NCBI Taxonomy" id="75290"/>
    <lineage>
        <taxon>Bacteria</taxon>
        <taxon>Bacillati</taxon>
        <taxon>Actinomycetota</taxon>
        <taxon>Actinomycetes</taxon>
        <taxon>Pseudonocardiales</taxon>
        <taxon>Pseudonocardiaceae</taxon>
        <taxon>Pseudonocardia</taxon>
    </lineage>
</organism>
<dbReference type="InterPro" id="IPR050306">
    <property type="entry name" value="PfkB_Carbo_kinase"/>
</dbReference>
<keyword evidence="4 6" id="KW-0418">Kinase</keyword>
<accession>A0ABW4FRX5</accession>
<dbReference type="InterPro" id="IPR029056">
    <property type="entry name" value="Ribokinase-like"/>
</dbReference>
<dbReference type="SUPFAM" id="SSF53613">
    <property type="entry name" value="Ribokinase-like"/>
    <property type="match status" value="1"/>
</dbReference>
<dbReference type="PANTHER" id="PTHR43085:SF1">
    <property type="entry name" value="PSEUDOURIDINE KINASE-RELATED"/>
    <property type="match status" value="1"/>
</dbReference>
<evidence type="ECO:0000256" key="1">
    <source>
        <dbReference type="ARBA" id="ARBA00010688"/>
    </source>
</evidence>
<keyword evidence="3" id="KW-0547">Nucleotide-binding</keyword>
<evidence type="ECO:0000256" key="3">
    <source>
        <dbReference type="ARBA" id="ARBA00022741"/>
    </source>
</evidence>
<dbReference type="PRINTS" id="PR00990">
    <property type="entry name" value="RIBOKINASE"/>
</dbReference>
<dbReference type="PROSITE" id="PS00584">
    <property type="entry name" value="PFKB_KINASES_2"/>
    <property type="match status" value="1"/>
</dbReference>
<keyword evidence="9" id="KW-1185">Reference proteome</keyword>
<dbReference type="InterPro" id="IPR002173">
    <property type="entry name" value="Carboh/pur_kinase_PfkB_CS"/>
</dbReference>
<comment type="similarity">
    <text evidence="1 6">Belongs to the carbohydrate kinase PfkB family.</text>
</comment>
<dbReference type="EMBL" id="JBHUCP010000024">
    <property type="protein sequence ID" value="MFD1533252.1"/>
    <property type="molecule type" value="Genomic_DNA"/>
</dbReference>
<gene>
    <name evidence="8" type="ORF">ACFSCY_27895</name>
</gene>
<proteinExistence type="inferred from homology"/>
<comment type="caution">
    <text evidence="8">The sequence shown here is derived from an EMBL/GenBank/DDBJ whole genome shotgun (WGS) entry which is preliminary data.</text>
</comment>
<dbReference type="Proteomes" id="UP001597145">
    <property type="component" value="Unassembled WGS sequence"/>
</dbReference>
<feature type="domain" description="Carbohydrate kinase PfkB" evidence="7">
    <location>
        <begin position="24"/>
        <end position="324"/>
    </location>
</feature>
<reference evidence="9" key="1">
    <citation type="journal article" date="2019" name="Int. J. Syst. Evol. Microbiol.">
        <title>The Global Catalogue of Microorganisms (GCM) 10K type strain sequencing project: providing services to taxonomists for standard genome sequencing and annotation.</title>
        <authorList>
            <consortium name="The Broad Institute Genomics Platform"/>
            <consortium name="The Broad Institute Genome Sequencing Center for Infectious Disease"/>
            <person name="Wu L."/>
            <person name="Ma J."/>
        </authorList>
    </citation>
    <scope>NUCLEOTIDE SEQUENCE [LARGE SCALE GENOMIC DNA]</scope>
    <source>
        <strain evidence="9">JCM 12165</strain>
    </source>
</reference>
<dbReference type="EC" id="2.7.1.-" evidence="8"/>
<name>A0ABW4FRX5_9PSEU</name>
<dbReference type="RefSeq" id="WP_343987133.1">
    <property type="nucleotide sequence ID" value="NZ_BAAAJG010000027.1"/>
</dbReference>
<evidence type="ECO:0000313" key="9">
    <source>
        <dbReference type="Proteomes" id="UP001597145"/>
    </source>
</evidence>
<evidence type="ECO:0000256" key="6">
    <source>
        <dbReference type="RuleBase" id="RU003704"/>
    </source>
</evidence>
<keyword evidence="2 6" id="KW-0808">Transferase</keyword>
<dbReference type="Gene3D" id="3.40.1190.20">
    <property type="match status" value="1"/>
</dbReference>
<protein>
    <submittedName>
        <fullName evidence="8">Carbohydrate kinase</fullName>
        <ecNumber evidence="8">2.7.1.-</ecNumber>
    </submittedName>
</protein>
<dbReference type="InterPro" id="IPR011611">
    <property type="entry name" value="PfkB_dom"/>
</dbReference>
<evidence type="ECO:0000259" key="7">
    <source>
        <dbReference type="Pfam" id="PF00294"/>
    </source>
</evidence>
<evidence type="ECO:0000256" key="4">
    <source>
        <dbReference type="ARBA" id="ARBA00022777"/>
    </source>
</evidence>
<keyword evidence="5" id="KW-0067">ATP-binding</keyword>
<dbReference type="PANTHER" id="PTHR43085">
    <property type="entry name" value="HEXOKINASE FAMILY MEMBER"/>
    <property type="match status" value="1"/>
</dbReference>
<dbReference type="InterPro" id="IPR002139">
    <property type="entry name" value="Ribo/fructo_kinase"/>
</dbReference>
<sequence>MRNPTISYSEEAVIDPSAPHGIVAVAGEALADLVPAPVGGYFEIAPGGSPANVAVALARLGVRARLLARIADDMLGRRIRDHLAGNGVEMDHALAASEQSSMAMVAVGPDGGPTYDFRIAGTADWQWTPDELAGALDGPVVALHSGSLALTTPPGAAVLRDLIARAVDTATISYDPNCRPLLMGDPADVLAGAHELLGVADVVKVSSEDLEWLTPGRSPEQVLEDWLGRGPAVVAVTLGGDGVLAGTADGVRSRRPGVPVQVVDTVGAGDTFSAALLAGLHRRGMLGAGARSTLRAVDADTLDALLDEASLAAAITCSRRGADPPTAGDLLARQC</sequence>
<evidence type="ECO:0000313" key="8">
    <source>
        <dbReference type="EMBL" id="MFD1533252.1"/>
    </source>
</evidence>
<dbReference type="Pfam" id="PF00294">
    <property type="entry name" value="PfkB"/>
    <property type="match status" value="1"/>
</dbReference>
<evidence type="ECO:0000256" key="2">
    <source>
        <dbReference type="ARBA" id="ARBA00022679"/>
    </source>
</evidence>